<accession>A0A1D2MQU2</accession>
<name>A0A1D2MQU2_ORCCI</name>
<evidence type="ECO:0000256" key="3">
    <source>
        <dbReference type="ARBA" id="ARBA00022679"/>
    </source>
</evidence>
<dbReference type="GO" id="GO:0090090">
    <property type="term" value="P:negative regulation of canonical Wnt signaling pathway"/>
    <property type="evidence" value="ECO:0007669"/>
    <property type="project" value="TreeGrafter"/>
</dbReference>
<dbReference type="CDD" id="cd14137">
    <property type="entry name" value="STKc_GSK3"/>
    <property type="match status" value="1"/>
</dbReference>
<dbReference type="PROSITE" id="PS00107">
    <property type="entry name" value="PROTEIN_KINASE_ATP"/>
    <property type="match status" value="1"/>
</dbReference>
<feature type="domain" description="Protein kinase" evidence="10">
    <location>
        <begin position="71"/>
        <end position="355"/>
    </location>
</feature>
<reference evidence="11 12" key="1">
    <citation type="journal article" date="2016" name="Genome Biol. Evol.">
        <title>Gene Family Evolution Reflects Adaptation to Soil Environmental Stressors in the Genome of the Collembolan Orchesella cincta.</title>
        <authorList>
            <person name="Faddeeva-Vakhrusheva A."/>
            <person name="Derks M.F."/>
            <person name="Anvar S.Y."/>
            <person name="Agamennone V."/>
            <person name="Suring W."/>
            <person name="Smit S."/>
            <person name="van Straalen N.M."/>
            <person name="Roelofs D."/>
        </authorList>
    </citation>
    <scope>NUCLEOTIDE SEQUENCE [LARGE SCALE GENOMIC DNA]</scope>
    <source>
        <tissue evidence="11">Mixed pool</tissue>
    </source>
</reference>
<dbReference type="GO" id="GO:0030154">
    <property type="term" value="P:cell differentiation"/>
    <property type="evidence" value="ECO:0007669"/>
    <property type="project" value="TreeGrafter"/>
</dbReference>
<dbReference type="InterPro" id="IPR000719">
    <property type="entry name" value="Prot_kinase_dom"/>
</dbReference>
<dbReference type="GO" id="GO:0007165">
    <property type="term" value="P:signal transduction"/>
    <property type="evidence" value="ECO:0007669"/>
    <property type="project" value="TreeGrafter"/>
</dbReference>
<evidence type="ECO:0000259" key="10">
    <source>
        <dbReference type="PROSITE" id="PS50011"/>
    </source>
</evidence>
<dbReference type="SUPFAM" id="SSF56112">
    <property type="entry name" value="Protein kinase-like (PK-like)"/>
    <property type="match status" value="1"/>
</dbReference>
<protein>
    <submittedName>
        <fullName evidence="11">Glycogen synthase kinase-3 beta</fullName>
    </submittedName>
</protein>
<dbReference type="InterPro" id="IPR039192">
    <property type="entry name" value="STKc_GSK3"/>
</dbReference>
<evidence type="ECO:0000313" key="12">
    <source>
        <dbReference type="Proteomes" id="UP000094527"/>
    </source>
</evidence>
<keyword evidence="6 7" id="KW-0067">ATP-binding</keyword>
<feature type="binding site" evidence="7">
    <location>
        <position position="101"/>
    </location>
    <ligand>
        <name>ATP</name>
        <dbReference type="ChEBI" id="CHEBI:30616"/>
    </ligand>
</feature>
<dbReference type="GO" id="GO:0070507">
    <property type="term" value="P:regulation of microtubule cytoskeleton organization"/>
    <property type="evidence" value="ECO:0007669"/>
    <property type="project" value="TreeGrafter"/>
</dbReference>
<dbReference type="InterPro" id="IPR050591">
    <property type="entry name" value="GSK-3"/>
</dbReference>
<comment type="caution">
    <text evidence="11">The sequence shown here is derived from an EMBL/GenBank/DDBJ whole genome shotgun (WGS) entry which is preliminary data.</text>
</comment>
<evidence type="ECO:0000256" key="9">
    <source>
        <dbReference type="SAM" id="MobiDB-lite"/>
    </source>
</evidence>
<dbReference type="GO" id="GO:0005524">
    <property type="term" value="F:ATP binding"/>
    <property type="evidence" value="ECO:0007669"/>
    <property type="project" value="UniProtKB-UniRule"/>
</dbReference>
<evidence type="ECO:0000256" key="4">
    <source>
        <dbReference type="ARBA" id="ARBA00022741"/>
    </source>
</evidence>
<dbReference type="GO" id="GO:0032436">
    <property type="term" value="P:positive regulation of proteasomal ubiquitin-dependent protein catabolic process"/>
    <property type="evidence" value="ECO:0007669"/>
    <property type="project" value="TreeGrafter"/>
</dbReference>
<proteinExistence type="inferred from homology"/>
<dbReference type="Pfam" id="PF00069">
    <property type="entry name" value="Pkinase"/>
    <property type="match status" value="1"/>
</dbReference>
<dbReference type="PANTHER" id="PTHR24057:SF0">
    <property type="entry name" value="PROTEIN KINASE SHAGGY-RELATED"/>
    <property type="match status" value="1"/>
</dbReference>
<comment type="similarity">
    <text evidence="1">Belongs to the protein kinase superfamily. CMGC Ser/Thr protein kinase family. GSK-3 subfamily.</text>
</comment>
<dbReference type="InterPro" id="IPR011009">
    <property type="entry name" value="Kinase-like_dom_sf"/>
</dbReference>
<dbReference type="Gene3D" id="3.30.200.20">
    <property type="entry name" value="Phosphorylase Kinase, domain 1"/>
    <property type="match status" value="1"/>
</dbReference>
<organism evidence="11 12">
    <name type="scientific">Orchesella cincta</name>
    <name type="common">Springtail</name>
    <name type="synonym">Podura cincta</name>
    <dbReference type="NCBI Taxonomy" id="48709"/>
    <lineage>
        <taxon>Eukaryota</taxon>
        <taxon>Metazoa</taxon>
        <taxon>Ecdysozoa</taxon>
        <taxon>Arthropoda</taxon>
        <taxon>Hexapoda</taxon>
        <taxon>Collembola</taxon>
        <taxon>Entomobryomorpha</taxon>
        <taxon>Entomobryoidea</taxon>
        <taxon>Orchesellidae</taxon>
        <taxon>Orchesellinae</taxon>
        <taxon>Orchesella</taxon>
    </lineage>
</organism>
<dbReference type="AlphaFoldDB" id="A0A1D2MQU2"/>
<dbReference type="FunFam" id="1.10.510.10:FF:000082">
    <property type="entry name" value="Shaggy-related protein kinase kappa"/>
    <property type="match status" value="1"/>
</dbReference>
<gene>
    <name evidence="11" type="ORF">Ocin01_11202</name>
</gene>
<keyword evidence="12" id="KW-1185">Reference proteome</keyword>
<dbReference type="GO" id="GO:0030424">
    <property type="term" value="C:axon"/>
    <property type="evidence" value="ECO:0007669"/>
    <property type="project" value="TreeGrafter"/>
</dbReference>
<dbReference type="STRING" id="48709.A0A1D2MQU2"/>
<dbReference type="SMART" id="SM00220">
    <property type="entry name" value="S_TKc"/>
    <property type="match status" value="1"/>
</dbReference>
<sequence>MSDKRHKSTISHLVPTAGSHKAKQSSVTTKVPGPTLAAVDERQADNKNVVTTVIATPIYNADSEEPREIQYTTIKPIGTGTFGVVFQAKLHETGETIAVKKVLQDRRYKNRELLIIRKLRHFNVVTLHYFYYSNGLKRDDVYLNLLFEYMPDTLSKLLKRYAQKKQSLPIFYVRLFMFQLLRSLEYIHSLGICHRDIKPQNLLIDPDKGILKLCDFGCAKQLVRGEPSVSYVCSRNYRAPELIFGAIDYTTKIDVWSAGCILGEMLLGRILFPGESGVDQLVEIIKVIGTPAKDEIREMNPHYNEFRFPQITPQPWAKVLRPRTPPEALDLISKLLQYRPSIRIATDIASGHVFFDELKVDKTKLPNGHELPPIFDSDFLRSKELLND</sequence>
<dbReference type="InterPro" id="IPR017441">
    <property type="entry name" value="Protein_kinase_ATP_BS"/>
</dbReference>
<keyword evidence="5 11" id="KW-0418">Kinase</keyword>
<dbReference type="FunFam" id="3.30.200.20:FF:000009">
    <property type="entry name" value="Glycogen synthase kinase-3 beta"/>
    <property type="match status" value="1"/>
</dbReference>
<dbReference type="OMA" id="GRACCID"/>
<evidence type="ECO:0000256" key="6">
    <source>
        <dbReference type="ARBA" id="ARBA00022840"/>
    </source>
</evidence>
<feature type="region of interest" description="Disordered" evidence="9">
    <location>
        <begin position="1"/>
        <end position="30"/>
    </location>
</feature>
<evidence type="ECO:0000256" key="5">
    <source>
        <dbReference type="ARBA" id="ARBA00022777"/>
    </source>
</evidence>
<evidence type="ECO:0000313" key="11">
    <source>
        <dbReference type="EMBL" id="ODM95479.1"/>
    </source>
</evidence>
<dbReference type="Proteomes" id="UP000094527">
    <property type="component" value="Unassembled WGS sequence"/>
</dbReference>
<dbReference type="GO" id="GO:0005829">
    <property type="term" value="C:cytosol"/>
    <property type="evidence" value="ECO:0007669"/>
    <property type="project" value="TreeGrafter"/>
</dbReference>
<keyword evidence="2 8" id="KW-0723">Serine/threonine-protein kinase</keyword>
<dbReference type="InterPro" id="IPR008271">
    <property type="entry name" value="Ser/Thr_kinase_AS"/>
</dbReference>
<keyword evidence="4 7" id="KW-0547">Nucleotide-binding</keyword>
<dbReference type="EMBL" id="LJIJ01000666">
    <property type="protein sequence ID" value="ODM95479.1"/>
    <property type="molecule type" value="Genomic_DNA"/>
</dbReference>
<evidence type="ECO:0000256" key="7">
    <source>
        <dbReference type="PROSITE-ProRule" id="PRU10141"/>
    </source>
</evidence>
<evidence type="ECO:0000256" key="8">
    <source>
        <dbReference type="RuleBase" id="RU000304"/>
    </source>
</evidence>
<evidence type="ECO:0000256" key="1">
    <source>
        <dbReference type="ARBA" id="ARBA00005527"/>
    </source>
</evidence>
<dbReference type="GO" id="GO:0004674">
    <property type="term" value="F:protein serine/threonine kinase activity"/>
    <property type="evidence" value="ECO:0007669"/>
    <property type="project" value="UniProtKB-KW"/>
</dbReference>
<dbReference type="Gene3D" id="1.10.510.10">
    <property type="entry name" value="Transferase(Phosphotransferase) domain 1"/>
    <property type="match status" value="1"/>
</dbReference>
<dbReference type="PROSITE" id="PS50011">
    <property type="entry name" value="PROTEIN_KINASE_DOM"/>
    <property type="match status" value="1"/>
</dbReference>
<dbReference type="PANTHER" id="PTHR24057">
    <property type="entry name" value="GLYCOGEN SYNTHASE KINASE-3 ALPHA"/>
    <property type="match status" value="1"/>
</dbReference>
<evidence type="ECO:0000256" key="2">
    <source>
        <dbReference type="ARBA" id="ARBA00022527"/>
    </source>
</evidence>
<dbReference type="PROSITE" id="PS00108">
    <property type="entry name" value="PROTEIN_KINASE_ST"/>
    <property type="match status" value="1"/>
</dbReference>
<keyword evidence="3" id="KW-0808">Transferase</keyword>
<dbReference type="OrthoDB" id="272141at2759"/>
<dbReference type="GO" id="GO:0005634">
    <property type="term" value="C:nucleus"/>
    <property type="evidence" value="ECO:0007669"/>
    <property type="project" value="TreeGrafter"/>
</dbReference>